<organism evidence="1">
    <name type="scientific">Haemophilus influenzae HK1212</name>
    <dbReference type="NCBI Taxonomy" id="456482"/>
    <lineage>
        <taxon>Bacteria</taxon>
        <taxon>Pseudomonadati</taxon>
        <taxon>Pseudomonadota</taxon>
        <taxon>Gammaproteobacteria</taxon>
        <taxon>Pasteurellales</taxon>
        <taxon>Pasteurellaceae</taxon>
        <taxon>Haemophilus</taxon>
    </lineage>
</organism>
<dbReference type="AlphaFoldDB" id="A0A7G2K1U5"/>
<accession>A0A7G2K1U5</accession>
<dbReference type="EMBL" id="ABFC01000063">
    <property type="protein sequence ID" value="EFA29531.1"/>
    <property type="molecule type" value="Genomic_DNA"/>
</dbReference>
<dbReference type="EC" id="6.1.1.19" evidence="1"/>
<gene>
    <name evidence="1" type="primary">argS</name>
    <name evidence="1" type="ORF">HAINFHK1212_0262</name>
</gene>
<proteinExistence type="predicted"/>
<feature type="non-terminal residue" evidence="1">
    <location>
        <position position="1"/>
    </location>
</feature>
<name>A0A7G2K1U5_HAEIF</name>
<evidence type="ECO:0000313" key="1">
    <source>
        <dbReference type="EMBL" id="EFA29531.1"/>
    </source>
</evidence>
<dbReference type="GO" id="GO:0004814">
    <property type="term" value="F:arginine-tRNA ligase activity"/>
    <property type="evidence" value="ECO:0007669"/>
    <property type="project" value="UniProtKB-EC"/>
</dbReference>
<comment type="caution">
    <text evidence="1">The sequence shown here is derived from an EMBL/GenBank/DDBJ whole genome shotgun (WGS) entry which is preliminary data.</text>
</comment>
<protein>
    <submittedName>
        <fullName evidence="1">Arginine--tRNA ligase</fullName>
        <ecNumber evidence="1">6.1.1.19</ecNumber>
    </submittedName>
</protein>
<keyword evidence="1" id="KW-0436">Ligase</keyword>
<sequence length="47" mass="5481">RSIFNKTEINSTALLPAPLTLEDDKEREFHAKSLLVQQDRHSDGRRF</sequence>
<reference evidence="1" key="1">
    <citation type="journal article" date="2010" name="Genomics">
        <title>Tracing phylogenomic events leading to diversity of Haemophilus influenzae and the emergence of Brazilian Purpuric Fever (BPF)-associated clones.</title>
        <authorList>
            <person name="Papazisi L."/>
            <person name="Ratnayake S."/>
            <person name="Remortel B.G."/>
            <person name="Bock G.R."/>
            <person name="Liang W."/>
            <person name="Saeed A.I."/>
            <person name="Liu J."/>
            <person name="Fleischmann R.D."/>
            <person name="Kilian M."/>
            <person name="Peterson S.N."/>
        </authorList>
    </citation>
    <scope>NUCLEOTIDE SEQUENCE [LARGE SCALE GENOMIC DNA]</scope>
    <source>
        <strain evidence="1">HK1212</strain>
    </source>
</reference>